<evidence type="ECO:0000313" key="3">
    <source>
        <dbReference type="WBParaSite" id="maker-uti_cns_0046271-snap-gene-1.4-mRNA-1"/>
    </source>
</evidence>
<organism evidence="2 3">
    <name type="scientific">Macrostomum lignano</name>
    <dbReference type="NCBI Taxonomy" id="282301"/>
    <lineage>
        <taxon>Eukaryota</taxon>
        <taxon>Metazoa</taxon>
        <taxon>Spiralia</taxon>
        <taxon>Lophotrochozoa</taxon>
        <taxon>Platyhelminthes</taxon>
        <taxon>Rhabditophora</taxon>
        <taxon>Macrostomorpha</taxon>
        <taxon>Macrostomida</taxon>
        <taxon>Macrostomidae</taxon>
        <taxon>Macrostomum</taxon>
    </lineage>
</organism>
<evidence type="ECO:0000256" key="1">
    <source>
        <dbReference type="SAM" id="MobiDB-lite"/>
    </source>
</evidence>
<feature type="region of interest" description="Disordered" evidence="1">
    <location>
        <begin position="24"/>
        <end position="97"/>
    </location>
</feature>
<evidence type="ECO:0000313" key="2">
    <source>
        <dbReference type="Proteomes" id="UP000095280"/>
    </source>
</evidence>
<sequence length="145" mass="15290">MPVSAKKRIPTFLRMVDRVLGGMKRQPFPRMDLLSTSESDAEPPRSLHQRPHGGIDSDSAEGVESGLQLLPPPQQKVLPTATSGAMSGATGMDGADLLDMDHDRVHMADAAITPASAAIPAAVDGTRSDCQLALDQQTLPQAPPC</sequence>
<reference evidence="3" key="1">
    <citation type="submission" date="2016-11" db="UniProtKB">
        <authorList>
            <consortium name="WormBaseParasite"/>
        </authorList>
    </citation>
    <scope>IDENTIFICATION</scope>
</reference>
<dbReference type="Proteomes" id="UP000095280">
    <property type="component" value="Unplaced"/>
</dbReference>
<protein>
    <submittedName>
        <fullName evidence="3">Uncharacterized protein</fullName>
    </submittedName>
</protein>
<dbReference type="AlphaFoldDB" id="A0A1I8J997"/>
<keyword evidence="2" id="KW-1185">Reference proteome</keyword>
<name>A0A1I8J997_9PLAT</name>
<accession>A0A1I8J997</accession>
<proteinExistence type="predicted"/>
<dbReference type="WBParaSite" id="maker-uti_cns_0046271-snap-gene-1.4-mRNA-1">
    <property type="protein sequence ID" value="maker-uti_cns_0046271-snap-gene-1.4-mRNA-1"/>
    <property type="gene ID" value="maker-uti_cns_0046271-snap-gene-1.4"/>
</dbReference>